<dbReference type="Proteomes" id="UP000276133">
    <property type="component" value="Unassembled WGS sequence"/>
</dbReference>
<keyword evidence="2" id="KW-1185">Reference proteome</keyword>
<dbReference type="EMBL" id="REGN01012346">
    <property type="protein sequence ID" value="RMZ95736.1"/>
    <property type="molecule type" value="Genomic_DNA"/>
</dbReference>
<evidence type="ECO:0000313" key="2">
    <source>
        <dbReference type="Proteomes" id="UP000276133"/>
    </source>
</evidence>
<name>A0A3M7P9F5_BRAPC</name>
<gene>
    <name evidence="1" type="ORF">BpHYR1_031883</name>
</gene>
<protein>
    <submittedName>
        <fullName evidence="1">Uncharacterized protein</fullName>
    </submittedName>
</protein>
<comment type="caution">
    <text evidence="1">The sequence shown here is derived from an EMBL/GenBank/DDBJ whole genome shotgun (WGS) entry which is preliminary data.</text>
</comment>
<dbReference type="AlphaFoldDB" id="A0A3M7P9F5"/>
<reference evidence="1 2" key="1">
    <citation type="journal article" date="2018" name="Sci. Rep.">
        <title>Genomic signatures of local adaptation to the degree of environmental predictability in rotifers.</title>
        <authorList>
            <person name="Franch-Gras L."/>
            <person name="Hahn C."/>
            <person name="Garcia-Roger E.M."/>
            <person name="Carmona M.J."/>
            <person name="Serra M."/>
            <person name="Gomez A."/>
        </authorList>
    </citation>
    <scope>NUCLEOTIDE SEQUENCE [LARGE SCALE GENOMIC DNA]</scope>
    <source>
        <strain evidence="1">HYR1</strain>
    </source>
</reference>
<evidence type="ECO:0000313" key="1">
    <source>
        <dbReference type="EMBL" id="RMZ95736.1"/>
    </source>
</evidence>
<sequence>MFDVFYALGTLPSRRDKLKSSMISINEFPEAFNSNLLTASFLEVSSYFLRSLIKLTMFGGRLLVYCEGTFSDIHYLRI</sequence>
<proteinExistence type="predicted"/>
<organism evidence="1 2">
    <name type="scientific">Brachionus plicatilis</name>
    <name type="common">Marine rotifer</name>
    <name type="synonym">Brachionus muelleri</name>
    <dbReference type="NCBI Taxonomy" id="10195"/>
    <lineage>
        <taxon>Eukaryota</taxon>
        <taxon>Metazoa</taxon>
        <taxon>Spiralia</taxon>
        <taxon>Gnathifera</taxon>
        <taxon>Rotifera</taxon>
        <taxon>Eurotatoria</taxon>
        <taxon>Monogononta</taxon>
        <taxon>Pseudotrocha</taxon>
        <taxon>Ploima</taxon>
        <taxon>Brachionidae</taxon>
        <taxon>Brachionus</taxon>
    </lineage>
</organism>
<accession>A0A3M7P9F5</accession>